<gene>
    <name evidence="2" type="ORF">CFP56_040622</name>
</gene>
<evidence type="ECO:0000313" key="3">
    <source>
        <dbReference type="Proteomes" id="UP000237347"/>
    </source>
</evidence>
<organism evidence="2 3">
    <name type="scientific">Quercus suber</name>
    <name type="common">Cork oak</name>
    <dbReference type="NCBI Taxonomy" id="58331"/>
    <lineage>
        <taxon>Eukaryota</taxon>
        <taxon>Viridiplantae</taxon>
        <taxon>Streptophyta</taxon>
        <taxon>Embryophyta</taxon>
        <taxon>Tracheophyta</taxon>
        <taxon>Spermatophyta</taxon>
        <taxon>Magnoliopsida</taxon>
        <taxon>eudicotyledons</taxon>
        <taxon>Gunneridae</taxon>
        <taxon>Pentapetalae</taxon>
        <taxon>rosids</taxon>
        <taxon>fabids</taxon>
        <taxon>Fagales</taxon>
        <taxon>Fagaceae</taxon>
        <taxon>Quercus</taxon>
    </lineage>
</organism>
<accession>A0AAW0IXN0</accession>
<evidence type="ECO:0000313" key="2">
    <source>
        <dbReference type="EMBL" id="KAK7819165.1"/>
    </source>
</evidence>
<proteinExistence type="predicted"/>
<comment type="caution">
    <text evidence="2">The sequence shown here is derived from an EMBL/GenBank/DDBJ whole genome shotgun (WGS) entry which is preliminary data.</text>
</comment>
<keyword evidence="1" id="KW-1133">Transmembrane helix</keyword>
<sequence length="83" mass="9271">MGAAIMMWRLDGKTCKREFEITPIVLARISMYKNQARTAQEKENEASDMEKMVVVCLKLKQMFKLAVRSVCLLAASVAAFVAG</sequence>
<protein>
    <submittedName>
        <fullName evidence="2">Uncharacterized protein</fullName>
    </submittedName>
</protein>
<dbReference type="EMBL" id="PKMF04000794">
    <property type="protein sequence ID" value="KAK7819165.1"/>
    <property type="molecule type" value="Genomic_DNA"/>
</dbReference>
<keyword evidence="3" id="KW-1185">Reference proteome</keyword>
<keyword evidence="1" id="KW-0812">Transmembrane</keyword>
<reference evidence="2 3" key="1">
    <citation type="journal article" date="2018" name="Sci. Data">
        <title>The draft genome sequence of cork oak.</title>
        <authorList>
            <person name="Ramos A.M."/>
            <person name="Usie A."/>
            <person name="Barbosa P."/>
            <person name="Barros P.M."/>
            <person name="Capote T."/>
            <person name="Chaves I."/>
            <person name="Simoes F."/>
            <person name="Abreu I."/>
            <person name="Carrasquinho I."/>
            <person name="Faro C."/>
            <person name="Guimaraes J.B."/>
            <person name="Mendonca D."/>
            <person name="Nobrega F."/>
            <person name="Rodrigues L."/>
            <person name="Saibo N.J.M."/>
            <person name="Varela M.C."/>
            <person name="Egas C."/>
            <person name="Matos J."/>
            <person name="Miguel C.M."/>
            <person name="Oliveira M.M."/>
            <person name="Ricardo C.P."/>
            <person name="Goncalves S."/>
        </authorList>
    </citation>
    <scope>NUCLEOTIDE SEQUENCE [LARGE SCALE GENOMIC DNA]</scope>
    <source>
        <strain evidence="3">cv. HL8</strain>
    </source>
</reference>
<keyword evidence="1" id="KW-0472">Membrane</keyword>
<feature type="transmembrane region" description="Helical" evidence="1">
    <location>
        <begin position="65"/>
        <end position="82"/>
    </location>
</feature>
<dbReference type="Proteomes" id="UP000237347">
    <property type="component" value="Unassembled WGS sequence"/>
</dbReference>
<dbReference type="AlphaFoldDB" id="A0AAW0IXN0"/>
<name>A0AAW0IXN0_QUESU</name>
<evidence type="ECO:0000256" key="1">
    <source>
        <dbReference type="SAM" id="Phobius"/>
    </source>
</evidence>